<evidence type="ECO:0000313" key="2">
    <source>
        <dbReference type="Proteomes" id="UP000000539"/>
    </source>
</evidence>
<accession>A0A8V0X710</accession>
<sequence>MDSAKTFVRAFPLLCFPSACDRPRKRTCPPTPASNQNRETLSHCGGNHLCIPVTNPCFSFLSFHYCFRHPASHPRPS</sequence>
<dbReference type="GeneTree" id="ENSGT01070000257160"/>
<dbReference type="GlyGen" id="A0A8V0X710">
    <property type="glycosylation" value="1 site"/>
</dbReference>
<organism evidence="1 2">
    <name type="scientific">Gallus gallus</name>
    <name type="common">Chicken</name>
    <dbReference type="NCBI Taxonomy" id="9031"/>
    <lineage>
        <taxon>Eukaryota</taxon>
        <taxon>Metazoa</taxon>
        <taxon>Chordata</taxon>
        <taxon>Craniata</taxon>
        <taxon>Vertebrata</taxon>
        <taxon>Euteleostomi</taxon>
        <taxon>Archelosauria</taxon>
        <taxon>Archosauria</taxon>
        <taxon>Dinosauria</taxon>
        <taxon>Saurischia</taxon>
        <taxon>Theropoda</taxon>
        <taxon>Coelurosauria</taxon>
        <taxon>Aves</taxon>
        <taxon>Neognathae</taxon>
        <taxon>Galloanserae</taxon>
        <taxon>Galliformes</taxon>
        <taxon>Phasianidae</taxon>
        <taxon>Phasianinae</taxon>
        <taxon>Gallus</taxon>
    </lineage>
</organism>
<evidence type="ECO:0000313" key="1">
    <source>
        <dbReference type="Ensembl" id="ENSGALP00010000362.1"/>
    </source>
</evidence>
<dbReference type="AlphaFoldDB" id="A0A8V0X710"/>
<keyword evidence="2" id="KW-1185">Reference proteome</keyword>
<reference evidence="1" key="1">
    <citation type="submission" date="2025-08" db="UniProtKB">
        <authorList>
            <consortium name="Ensembl"/>
        </authorList>
    </citation>
    <scope>IDENTIFICATION</scope>
    <source>
        <strain evidence="1">broiler</strain>
    </source>
</reference>
<reference evidence="1" key="2">
    <citation type="submission" date="2025-09" db="UniProtKB">
        <authorList>
            <consortium name="Ensembl"/>
        </authorList>
    </citation>
    <scope>IDENTIFICATION</scope>
    <source>
        <strain evidence="1">broiler</strain>
    </source>
</reference>
<protein>
    <submittedName>
        <fullName evidence="1">Uncharacterized protein</fullName>
    </submittedName>
</protein>
<proteinExistence type="predicted"/>
<name>A0A8V0X710_CHICK</name>
<dbReference type="Proteomes" id="UP000000539">
    <property type="component" value="Unassembled WGS sequence"/>
</dbReference>
<dbReference type="Ensembl" id="ENSGALT00010000632.1">
    <property type="protein sequence ID" value="ENSGALP00010000362.1"/>
    <property type="gene ID" value="ENSGALG00010000332.1"/>
</dbReference>